<proteinExistence type="predicted"/>
<dbReference type="EMBL" id="BGZK01002346">
    <property type="protein sequence ID" value="GBP93172.1"/>
    <property type="molecule type" value="Genomic_DNA"/>
</dbReference>
<accession>A0A4C2A072</accession>
<evidence type="ECO:0000313" key="2">
    <source>
        <dbReference type="EMBL" id="GBP93172.1"/>
    </source>
</evidence>
<sequence>MLDDERSPSTMAVRVAHCTAPAGYVSSSRLSGGSRPMAPFPRSGADTSRSELKIEHDEVRRPRSSVEELNNKKLKKYKNRQETKVEECPGETPGIGARRPLKDCARVPPVRNCNKPAPGKLRVSTAQVRAARRPPRSENASDRGALRKRPDHNSDERIKRTTCFRRVLHPFERREMELGPFNPLKL</sequence>
<keyword evidence="3" id="KW-1185">Reference proteome</keyword>
<feature type="compositionally biased region" description="Basic and acidic residues" evidence="1">
    <location>
        <begin position="135"/>
        <end position="145"/>
    </location>
</feature>
<dbReference type="AlphaFoldDB" id="A0A4C2A072"/>
<evidence type="ECO:0000313" key="3">
    <source>
        <dbReference type="Proteomes" id="UP000299102"/>
    </source>
</evidence>
<name>A0A4C2A072_EUMVA</name>
<comment type="caution">
    <text evidence="2">The sequence shown here is derived from an EMBL/GenBank/DDBJ whole genome shotgun (WGS) entry which is preliminary data.</text>
</comment>
<dbReference type="Proteomes" id="UP000299102">
    <property type="component" value="Unassembled WGS sequence"/>
</dbReference>
<evidence type="ECO:0000256" key="1">
    <source>
        <dbReference type="SAM" id="MobiDB-lite"/>
    </source>
</evidence>
<reference evidence="2 3" key="1">
    <citation type="journal article" date="2019" name="Commun. Biol.">
        <title>The bagworm genome reveals a unique fibroin gene that provides high tensile strength.</title>
        <authorList>
            <person name="Kono N."/>
            <person name="Nakamura H."/>
            <person name="Ohtoshi R."/>
            <person name="Tomita M."/>
            <person name="Numata K."/>
            <person name="Arakawa K."/>
        </authorList>
    </citation>
    <scope>NUCLEOTIDE SEQUENCE [LARGE SCALE GENOMIC DNA]</scope>
</reference>
<gene>
    <name evidence="2" type="ORF">EVAR_4129_1</name>
</gene>
<protein>
    <submittedName>
        <fullName evidence="2">Uncharacterized protein</fullName>
    </submittedName>
</protein>
<organism evidence="2 3">
    <name type="scientific">Eumeta variegata</name>
    <name type="common">Bagworm moth</name>
    <name type="synonym">Eumeta japonica</name>
    <dbReference type="NCBI Taxonomy" id="151549"/>
    <lineage>
        <taxon>Eukaryota</taxon>
        <taxon>Metazoa</taxon>
        <taxon>Ecdysozoa</taxon>
        <taxon>Arthropoda</taxon>
        <taxon>Hexapoda</taxon>
        <taxon>Insecta</taxon>
        <taxon>Pterygota</taxon>
        <taxon>Neoptera</taxon>
        <taxon>Endopterygota</taxon>
        <taxon>Lepidoptera</taxon>
        <taxon>Glossata</taxon>
        <taxon>Ditrysia</taxon>
        <taxon>Tineoidea</taxon>
        <taxon>Psychidae</taxon>
        <taxon>Oiketicinae</taxon>
        <taxon>Eumeta</taxon>
    </lineage>
</organism>
<feature type="compositionally biased region" description="Basic and acidic residues" evidence="1">
    <location>
        <begin position="48"/>
        <end position="71"/>
    </location>
</feature>
<feature type="region of interest" description="Disordered" evidence="1">
    <location>
        <begin position="24"/>
        <end position="159"/>
    </location>
</feature>